<dbReference type="VEuPathDB" id="FungiDB:ASPFODRAFT_201878"/>
<organism evidence="2 3">
    <name type="scientific">Aspergillus kawachii</name>
    <name type="common">White koji mold</name>
    <name type="synonym">Aspergillus awamori var. kawachi</name>
    <dbReference type="NCBI Taxonomy" id="1069201"/>
    <lineage>
        <taxon>Eukaryota</taxon>
        <taxon>Fungi</taxon>
        <taxon>Dikarya</taxon>
        <taxon>Ascomycota</taxon>
        <taxon>Pezizomycotina</taxon>
        <taxon>Eurotiomycetes</taxon>
        <taxon>Eurotiomycetidae</taxon>
        <taxon>Eurotiales</taxon>
        <taxon>Aspergillaceae</taxon>
        <taxon>Aspergillus</taxon>
        <taxon>Aspergillus subgen. Circumdati</taxon>
    </lineage>
</organism>
<evidence type="ECO:0000313" key="2">
    <source>
        <dbReference type="EMBL" id="GAT26799.1"/>
    </source>
</evidence>
<dbReference type="AlphaFoldDB" id="A0A146FN69"/>
<protein>
    <recommendedName>
        <fullName evidence="1">Heterokaryon incompatibility domain-containing protein</fullName>
    </recommendedName>
</protein>
<dbReference type="EMBL" id="BCWF01000021">
    <property type="protein sequence ID" value="GAT26799.1"/>
    <property type="molecule type" value="Genomic_DNA"/>
</dbReference>
<evidence type="ECO:0000313" key="3">
    <source>
        <dbReference type="Proteomes" id="UP000075230"/>
    </source>
</evidence>
<sequence length="208" mass="24204">MPDFEYFPLDQGPFSTRILRLLPSKDRAAPIKCQLFSYSLQNNIAQEYDALSYVWGDQTDGQSTISINNQAFSGGKNLHSALLRLRGFEFERTLWVDAICIDQVNMREKEKQIQIMARIYEQASQVMVWSGEEADNSTQALESIRAAAEAGFAEEQFHMSSESIPIEGVESLFQRTWFYRMWYYHAMTTVLPRSKRQQRSRRKNALFF</sequence>
<name>A0A146FN69_ASPKA</name>
<dbReference type="InterPro" id="IPR010730">
    <property type="entry name" value="HET"/>
</dbReference>
<comment type="caution">
    <text evidence="2">The sequence shown here is derived from an EMBL/GenBank/DDBJ whole genome shotgun (WGS) entry which is preliminary data.</text>
</comment>
<reference evidence="3" key="2">
    <citation type="submission" date="2016-02" db="EMBL/GenBank/DDBJ databases">
        <title>Genome sequencing of Aspergillus luchuensis NBRC 4314.</title>
        <authorList>
            <person name="Yamada O."/>
        </authorList>
    </citation>
    <scope>NUCLEOTIDE SEQUENCE [LARGE SCALE GENOMIC DNA]</scope>
    <source>
        <strain evidence="3">RIB 2604</strain>
    </source>
</reference>
<proteinExistence type="predicted"/>
<dbReference type="Pfam" id="PF06985">
    <property type="entry name" value="HET"/>
    <property type="match status" value="1"/>
</dbReference>
<evidence type="ECO:0000259" key="1">
    <source>
        <dbReference type="Pfam" id="PF06985"/>
    </source>
</evidence>
<accession>A0A146FN69</accession>
<dbReference type="PANTHER" id="PTHR24148:SF78">
    <property type="entry name" value="HETEROKARYON INCOMPATIBILITY DOMAIN-CONTAINING PROTEIN"/>
    <property type="match status" value="1"/>
</dbReference>
<gene>
    <name evidence="2" type="ORF">RIB2604_02104820</name>
</gene>
<feature type="domain" description="Heterokaryon incompatibility" evidence="1">
    <location>
        <begin position="48"/>
        <end position="184"/>
    </location>
</feature>
<dbReference type="PANTHER" id="PTHR24148">
    <property type="entry name" value="ANKYRIN REPEAT DOMAIN-CONTAINING PROTEIN 39 HOMOLOG-RELATED"/>
    <property type="match status" value="1"/>
</dbReference>
<dbReference type="InterPro" id="IPR052895">
    <property type="entry name" value="HetReg/Transcr_Mod"/>
</dbReference>
<dbReference type="Proteomes" id="UP000075230">
    <property type="component" value="Unassembled WGS sequence"/>
</dbReference>
<reference evidence="2 3" key="1">
    <citation type="journal article" date="2016" name="DNA Res.">
        <title>Genome sequence of Aspergillus luchuensis NBRC 4314.</title>
        <authorList>
            <person name="Yamada O."/>
            <person name="Machida M."/>
            <person name="Hosoyama A."/>
            <person name="Goto M."/>
            <person name="Takahashi T."/>
            <person name="Futagami T."/>
            <person name="Yamagata Y."/>
            <person name="Takeuchi M."/>
            <person name="Kobayashi T."/>
            <person name="Koike H."/>
            <person name="Abe K."/>
            <person name="Asai K."/>
            <person name="Arita M."/>
            <person name="Fujita N."/>
            <person name="Fukuda K."/>
            <person name="Higa K."/>
            <person name="Horikawa H."/>
            <person name="Ishikawa T."/>
            <person name="Jinno K."/>
            <person name="Kato Y."/>
            <person name="Kirimura K."/>
            <person name="Mizutani O."/>
            <person name="Nakasone K."/>
            <person name="Sano M."/>
            <person name="Shiraishi Y."/>
            <person name="Tsukahara M."/>
            <person name="Gomi K."/>
        </authorList>
    </citation>
    <scope>NUCLEOTIDE SEQUENCE [LARGE SCALE GENOMIC DNA]</scope>
    <source>
        <strain evidence="2 3">RIB 2604</strain>
    </source>
</reference>